<evidence type="ECO:0000313" key="2">
    <source>
        <dbReference type="EMBL" id="VCW98559.1"/>
    </source>
</evidence>
<feature type="compositionally biased region" description="Polar residues" evidence="1">
    <location>
        <begin position="113"/>
        <end position="123"/>
    </location>
</feature>
<keyword evidence="3" id="KW-1185">Reference proteome</keyword>
<gene>
    <name evidence="2" type="ORF">BN2614_LOCUS4</name>
</gene>
<feature type="region of interest" description="Disordered" evidence="1">
    <location>
        <begin position="52"/>
        <end position="131"/>
    </location>
</feature>
<evidence type="ECO:0000313" key="3">
    <source>
        <dbReference type="Proteomes" id="UP000269945"/>
    </source>
</evidence>
<name>A0A9X9LXL5_GULGU</name>
<organism evidence="2 3">
    <name type="scientific">Gulo gulo</name>
    <name type="common">Wolverine</name>
    <name type="synonym">Gluton</name>
    <dbReference type="NCBI Taxonomy" id="48420"/>
    <lineage>
        <taxon>Eukaryota</taxon>
        <taxon>Metazoa</taxon>
        <taxon>Chordata</taxon>
        <taxon>Craniata</taxon>
        <taxon>Vertebrata</taxon>
        <taxon>Euteleostomi</taxon>
        <taxon>Mammalia</taxon>
        <taxon>Eutheria</taxon>
        <taxon>Laurasiatheria</taxon>
        <taxon>Carnivora</taxon>
        <taxon>Caniformia</taxon>
        <taxon>Musteloidea</taxon>
        <taxon>Mustelidae</taxon>
        <taxon>Guloninae</taxon>
        <taxon>Gulo</taxon>
    </lineage>
</organism>
<feature type="non-terminal residue" evidence="2">
    <location>
        <position position="1"/>
    </location>
</feature>
<feature type="compositionally biased region" description="Pro residues" evidence="1">
    <location>
        <begin position="68"/>
        <end position="78"/>
    </location>
</feature>
<dbReference type="EMBL" id="CYRY02025950">
    <property type="protein sequence ID" value="VCW98559.1"/>
    <property type="molecule type" value="Genomic_DNA"/>
</dbReference>
<proteinExistence type="predicted"/>
<accession>A0A9X9LXL5</accession>
<sequence length="131" mass="14142">PTPPRSKDIFLHNHNAISIPNTFNINSASSSNIRTSVQTVKTINFLQVLLQTLQTGPPEDRHTFPSPSSTPPSHPPSPQGASLPVGIQKTKPTPRVRKQSPPKAKLMKAAETPSLQDTASWESTGPPLPQN</sequence>
<comment type="caution">
    <text evidence="2">The sequence shown here is derived from an EMBL/GenBank/DDBJ whole genome shotgun (WGS) entry which is preliminary data.</text>
</comment>
<dbReference type="AlphaFoldDB" id="A0A9X9LXL5"/>
<reference evidence="2 3" key="1">
    <citation type="submission" date="2018-10" db="EMBL/GenBank/DDBJ databases">
        <authorList>
            <person name="Ekblom R."/>
            <person name="Jareborg N."/>
        </authorList>
    </citation>
    <scope>NUCLEOTIDE SEQUENCE [LARGE SCALE GENOMIC DNA]</scope>
    <source>
        <tissue evidence="2">Muscle</tissue>
    </source>
</reference>
<protein>
    <submittedName>
        <fullName evidence="2">Uncharacterized protein</fullName>
    </submittedName>
</protein>
<dbReference type="Proteomes" id="UP000269945">
    <property type="component" value="Unassembled WGS sequence"/>
</dbReference>
<evidence type="ECO:0000256" key="1">
    <source>
        <dbReference type="SAM" id="MobiDB-lite"/>
    </source>
</evidence>